<feature type="transmembrane region" description="Helical" evidence="1">
    <location>
        <begin position="38"/>
        <end position="58"/>
    </location>
</feature>
<accession>A0A9Q2W849</accession>
<evidence type="ECO:0000313" key="2">
    <source>
        <dbReference type="EMBL" id="MBT1543538.1"/>
    </source>
</evidence>
<keyword evidence="1" id="KW-1133">Transmembrane helix</keyword>
<proteinExistence type="predicted"/>
<reference evidence="2" key="1">
    <citation type="submission" date="2021-05" db="EMBL/GenBank/DDBJ databases">
        <title>Whole genome sequence of Curtobacterium flaccumfaciens pv. flaccumfaciens strain CFBP 3417.</title>
        <authorList>
            <person name="Osdaghi E."/>
            <person name="Taghouti G."/>
            <person name="Portier P."/>
            <person name="Fazliarab A."/>
            <person name="Taghavi S.M."/>
            <person name="Briand M."/>
            <person name="Le-Saux M."/>
            <person name="Jacques M.-A."/>
        </authorList>
    </citation>
    <scope>NUCLEOTIDE SEQUENCE</scope>
    <source>
        <strain evidence="2">CFBP 3417</strain>
    </source>
</reference>
<dbReference type="EMBL" id="JAHEWX010000036">
    <property type="protein sequence ID" value="MBT1543538.1"/>
    <property type="molecule type" value="Genomic_DNA"/>
</dbReference>
<organism evidence="2 3">
    <name type="scientific">Curtobacterium flaccumfaciens pv. flaccumfaciens</name>
    <dbReference type="NCBI Taxonomy" id="138532"/>
    <lineage>
        <taxon>Bacteria</taxon>
        <taxon>Bacillati</taxon>
        <taxon>Actinomycetota</taxon>
        <taxon>Actinomycetes</taxon>
        <taxon>Micrococcales</taxon>
        <taxon>Microbacteriaceae</taxon>
        <taxon>Curtobacterium</taxon>
    </lineage>
</organism>
<comment type="caution">
    <text evidence="2">The sequence shown here is derived from an EMBL/GenBank/DDBJ whole genome shotgun (WGS) entry which is preliminary data.</text>
</comment>
<name>A0A9Q2W849_9MICO</name>
<keyword evidence="1" id="KW-0812">Transmembrane</keyword>
<dbReference type="AlphaFoldDB" id="A0A9Q2W849"/>
<gene>
    <name evidence="2" type="ORF">KK103_17385</name>
</gene>
<evidence type="ECO:0000313" key="3">
    <source>
        <dbReference type="Proteomes" id="UP000709437"/>
    </source>
</evidence>
<feature type="transmembrane region" description="Helical" evidence="1">
    <location>
        <begin position="6"/>
        <end position="26"/>
    </location>
</feature>
<dbReference type="Proteomes" id="UP000709437">
    <property type="component" value="Unassembled WGS sequence"/>
</dbReference>
<sequence length="101" mass="10998">MSAATWLIAIGGGFVVVGGLAYVGLWRSWMRWSTPSMPFGWFWLGVALLCEGFAVLFFNGSVALALVLMVVFVLCGVLGLCLMLGGALWATPRWSRRAARR</sequence>
<protein>
    <submittedName>
        <fullName evidence="2">Uncharacterized protein</fullName>
    </submittedName>
</protein>
<dbReference type="RefSeq" id="WP_214563679.1">
    <property type="nucleotide sequence ID" value="NZ_JAHEWX010000036.1"/>
</dbReference>
<keyword evidence="1" id="KW-0472">Membrane</keyword>
<feature type="transmembrane region" description="Helical" evidence="1">
    <location>
        <begin position="64"/>
        <end position="91"/>
    </location>
</feature>
<evidence type="ECO:0000256" key="1">
    <source>
        <dbReference type="SAM" id="Phobius"/>
    </source>
</evidence>